<feature type="region of interest" description="Disordered" evidence="2">
    <location>
        <begin position="13"/>
        <end position="56"/>
    </location>
</feature>
<keyword evidence="4" id="KW-1185">Reference proteome</keyword>
<keyword evidence="1" id="KW-0175">Coiled coil</keyword>
<evidence type="ECO:0000256" key="2">
    <source>
        <dbReference type="SAM" id="MobiDB-lite"/>
    </source>
</evidence>
<name>A0AAV5KFM3_9ROSI</name>
<evidence type="ECO:0000313" key="4">
    <source>
        <dbReference type="Proteomes" id="UP001054252"/>
    </source>
</evidence>
<protein>
    <submittedName>
        <fullName evidence="3">Uncharacterized protein</fullName>
    </submittedName>
</protein>
<accession>A0AAV5KFM3</accession>
<dbReference type="AlphaFoldDB" id="A0AAV5KFM3"/>
<dbReference type="EMBL" id="BPVZ01000062">
    <property type="protein sequence ID" value="GKV23376.1"/>
    <property type="molecule type" value="Genomic_DNA"/>
</dbReference>
<organism evidence="3 4">
    <name type="scientific">Rubroshorea leprosula</name>
    <dbReference type="NCBI Taxonomy" id="152421"/>
    <lineage>
        <taxon>Eukaryota</taxon>
        <taxon>Viridiplantae</taxon>
        <taxon>Streptophyta</taxon>
        <taxon>Embryophyta</taxon>
        <taxon>Tracheophyta</taxon>
        <taxon>Spermatophyta</taxon>
        <taxon>Magnoliopsida</taxon>
        <taxon>eudicotyledons</taxon>
        <taxon>Gunneridae</taxon>
        <taxon>Pentapetalae</taxon>
        <taxon>rosids</taxon>
        <taxon>malvids</taxon>
        <taxon>Malvales</taxon>
        <taxon>Dipterocarpaceae</taxon>
        <taxon>Rubroshorea</taxon>
    </lineage>
</organism>
<dbReference type="Proteomes" id="UP001054252">
    <property type="component" value="Unassembled WGS sequence"/>
</dbReference>
<feature type="compositionally biased region" description="Polar residues" evidence="2">
    <location>
        <begin position="15"/>
        <end position="26"/>
    </location>
</feature>
<reference evidence="3 4" key="1">
    <citation type="journal article" date="2021" name="Commun. Biol.">
        <title>The genome of Shorea leprosula (Dipterocarpaceae) highlights the ecological relevance of drought in aseasonal tropical rainforests.</title>
        <authorList>
            <person name="Ng K.K.S."/>
            <person name="Kobayashi M.J."/>
            <person name="Fawcett J.A."/>
            <person name="Hatakeyama M."/>
            <person name="Paape T."/>
            <person name="Ng C.H."/>
            <person name="Ang C.C."/>
            <person name="Tnah L.H."/>
            <person name="Lee C.T."/>
            <person name="Nishiyama T."/>
            <person name="Sese J."/>
            <person name="O'Brien M.J."/>
            <person name="Copetti D."/>
            <person name="Mohd Noor M.I."/>
            <person name="Ong R.C."/>
            <person name="Putra M."/>
            <person name="Sireger I.Z."/>
            <person name="Indrioko S."/>
            <person name="Kosugi Y."/>
            <person name="Izuno A."/>
            <person name="Isagi Y."/>
            <person name="Lee S.L."/>
            <person name="Shimizu K.K."/>
        </authorList>
    </citation>
    <scope>NUCLEOTIDE SEQUENCE [LARGE SCALE GENOMIC DNA]</scope>
    <source>
        <strain evidence="3">214</strain>
    </source>
</reference>
<sequence length="585" mass="65167">MIVPPELQDLLENITPKSSASMNADGNSDVNLASSSKSSSSESTPSDGEGVGEGVRSPLMANVEEDVLVLEKWEDKTISSKLSNIRTAPQNLFAWFRFKAALHHKVANGMRLLRLSSTQTRWYYISKMKKMMLFTNIRNKVVRWKRQFIFVRDTRTERINNELATRISKWCSSHAYMNYLTLVPDDVGLKNRLLDYVKVEGLVDLEALVTPEQLMVFGFVDIANLYVEENSSLRHTRFDERPMLPPHNSSHKGSSSISSSHTEQRVEAMPSSSRRRAHEDSNAEDDMPLIRWRTSSSTQLVQSAAVSLSNMPSASARDVAEALPVSTSTPGPRIAYPKGFSYTKTDCQAFNYAVTLFECEQGAHAQTSELTKSYKRLTSEKVNLEDEVNCLQSSEMANKAALVESRADELANKNLTIVEEALNQTKRSYQHSVSIAQAQRAEWLVDFDMFQDAVAVVSMNTTMKICNDVRGKALKHRPEFPISKLAFFEGEEVDEQGKSLAPPANTTVRLRWELNEDGVPVWPPSVIEETEDLEGLPSFDVWVSGAPEAKAEPSSTPPTSQPVTTPARSSLAHADASIPVDLTNN</sequence>
<feature type="coiled-coil region" evidence="1">
    <location>
        <begin position="367"/>
        <end position="394"/>
    </location>
</feature>
<feature type="compositionally biased region" description="Low complexity" evidence="2">
    <location>
        <begin position="28"/>
        <end position="46"/>
    </location>
</feature>
<comment type="caution">
    <text evidence="3">The sequence shown here is derived from an EMBL/GenBank/DDBJ whole genome shotgun (WGS) entry which is preliminary data.</text>
</comment>
<feature type="region of interest" description="Disordered" evidence="2">
    <location>
        <begin position="239"/>
        <end position="289"/>
    </location>
</feature>
<evidence type="ECO:0000313" key="3">
    <source>
        <dbReference type="EMBL" id="GKV23376.1"/>
    </source>
</evidence>
<evidence type="ECO:0000256" key="1">
    <source>
        <dbReference type="SAM" id="Coils"/>
    </source>
</evidence>
<proteinExistence type="predicted"/>
<gene>
    <name evidence="3" type="ORF">SLEP1_g33111</name>
</gene>
<feature type="region of interest" description="Disordered" evidence="2">
    <location>
        <begin position="544"/>
        <end position="585"/>
    </location>
</feature>
<feature type="compositionally biased region" description="Low complexity" evidence="2">
    <location>
        <begin position="247"/>
        <end position="261"/>
    </location>
</feature>